<accession>A0A813IPC6</accession>
<dbReference type="AlphaFoldDB" id="A0A813IPC6"/>
<feature type="region of interest" description="Disordered" evidence="1">
    <location>
        <begin position="1"/>
        <end position="35"/>
    </location>
</feature>
<feature type="non-terminal residue" evidence="2">
    <location>
        <position position="76"/>
    </location>
</feature>
<dbReference type="EMBL" id="CAJNNW010012048">
    <property type="protein sequence ID" value="CAE8653904.1"/>
    <property type="molecule type" value="Genomic_DNA"/>
</dbReference>
<name>A0A813IPC6_POLGL</name>
<gene>
    <name evidence="2" type="ORF">PGLA2088_LOCUS10680</name>
</gene>
<feature type="non-terminal residue" evidence="2">
    <location>
        <position position="1"/>
    </location>
</feature>
<sequence>EEPQTSDQDNPFLATAAPYRDHDTDASSEFSSAPSISRQCTEFSEAACTDIMSRQCSDFALKQSDFWKRKCTEPIF</sequence>
<comment type="caution">
    <text evidence="2">The sequence shown here is derived from an EMBL/GenBank/DDBJ whole genome shotgun (WGS) entry which is preliminary data.</text>
</comment>
<proteinExistence type="predicted"/>
<reference evidence="2" key="1">
    <citation type="submission" date="2021-02" db="EMBL/GenBank/DDBJ databases">
        <authorList>
            <person name="Dougan E. K."/>
            <person name="Rhodes N."/>
            <person name="Thang M."/>
            <person name="Chan C."/>
        </authorList>
    </citation>
    <scope>NUCLEOTIDE SEQUENCE</scope>
</reference>
<protein>
    <submittedName>
        <fullName evidence="2">Uncharacterized protein</fullName>
    </submittedName>
</protein>
<dbReference type="Proteomes" id="UP000626109">
    <property type="component" value="Unassembled WGS sequence"/>
</dbReference>
<evidence type="ECO:0000313" key="2">
    <source>
        <dbReference type="EMBL" id="CAE8653904.1"/>
    </source>
</evidence>
<evidence type="ECO:0000256" key="1">
    <source>
        <dbReference type="SAM" id="MobiDB-lite"/>
    </source>
</evidence>
<organism evidence="2 3">
    <name type="scientific">Polarella glacialis</name>
    <name type="common">Dinoflagellate</name>
    <dbReference type="NCBI Taxonomy" id="89957"/>
    <lineage>
        <taxon>Eukaryota</taxon>
        <taxon>Sar</taxon>
        <taxon>Alveolata</taxon>
        <taxon>Dinophyceae</taxon>
        <taxon>Suessiales</taxon>
        <taxon>Suessiaceae</taxon>
        <taxon>Polarella</taxon>
    </lineage>
</organism>
<evidence type="ECO:0000313" key="3">
    <source>
        <dbReference type="Proteomes" id="UP000626109"/>
    </source>
</evidence>